<evidence type="ECO:0000259" key="7">
    <source>
        <dbReference type="PROSITE" id="PS51840"/>
    </source>
</evidence>
<feature type="domain" description="RING-CH-type" evidence="6">
    <location>
        <begin position="26"/>
        <end position="88"/>
    </location>
</feature>
<feature type="coiled-coil region" evidence="4">
    <location>
        <begin position="2012"/>
        <end position="2119"/>
    </location>
</feature>
<feature type="transmembrane region" description="Helical" evidence="5">
    <location>
        <begin position="241"/>
        <end position="263"/>
    </location>
</feature>
<dbReference type="InterPro" id="IPR013083">
    <property type="entry name" value="Znf_RING/FYVE/PHD"/>
</dbReference>
<feature type="coiled-coil region" evidence="4">
    <location>
        <begin position="995"/>
        <end position="1040"/>
    </location>
</feature>
<dbReference type="SUPFAM" id="SSF57850">
    <property type="entry name" value="RING/U-box"/>
    <property type="match status" value="1"/>
</dbReference>
<dbReference type="PROSITE" id="PS51840">
    <property type="entry name" value="C2_NT"/>
    <property type="match status" value="1"/>
</dbReference>
<protein>
    <recommendedName>
        <fullName evidence="10">RING-CH-type domain-containing protein</fullName>
    </recommendedName>
</protein>
<feature type="coiled-coil region" evidence="4">
    <location>
        <begin position="2364"/>
        <end position="2405"/>
    </location>
</feature>
<evidence type="ECO:0000313" key="9">
    <source>
        <dbReference type="Proteomes" id="UP001222027"/>
    </source>
</evidence>
<dbReference type="Pfam" id="PF12906">
    <property type="entry name" value="RINGv"/>
    <property type="match status" value="1"/>
</dbReference>
<keyword evidence="2" id="KW-0863">Zinc-finger</keyword>
<keyword evidence="9" id="KW-1185">Reference proteome</keyword>
<dbReference type="PANTHER" id="PTHR34452">
    <property type="entry name" value="MYOSIN HEAVY CHAIN-RELATED PROTEIN"/>
    <property type="match status" value="1"/>
</dbReference>
<gene>
    <name evidence="8" type="ORF">OPV22_023808</name>
</gene>
<evidence type="ECO:0000259" key="6">
    <source>
        <dbReference type="PROSITE" id="PS51292"/>
    </source>
</evidence>
<reference evidence="8 9" key="1">
    <citation type="submission" date="2022-12" db="EMBL/GenBank/DDBJ databases">
        <title>Chromosome-scale assembly of the Ensete ventricosum genome.</title>
        <authorList>
            <person name="Dussert Y."/>
            <person name="Stocks J."/>
            <person name="Wendawek A."/>
            <person name="Woldeyes F."/>
            <person name="Nichols R.A."/>
            <person name="Borrell J.S."/>
        </authorList>
    </citation>
    <scope>NUCLEOTIDE SEQUENCE [LARGE SCALE GENOMIC DNA]</scope>
    <source>
        <strain evidence="9">cv. Maze</strain>
        <tissue evidence="8">Seeds</tissue>
    </source>
</reference>
<proteinExistence type="predicted"/>
<feature type="coiled-coil region" evidence="4">
    <location>
        <begin position="1776"/>
        <end position="1831"/>
    </location>
</feature>
<feature type="domain" description="C2 NT-type" evidence="7">
    <location>
        <begin position="468"/>
        <end position="602"/>
    </location>
</feature>
<name>A0AAV8PD57_ENSVE</name>
<dbReference type="GO" id="GO:0008270">
    <property type="term" value="F:zinc ion binding"/>
    <property type="evidence" value="ECO:0007669"/>
    <property type="project" value="UniProtKB-KW"/>
</dbReference>
<feature type="transmembrane region" description="Helical" evidence="5">
    <location>
        <begin position="110"/>
        <end position="131"/>
    </location>
</feature>
<feature type="coiled-coil region" evidence="4">
    <location>
        <begin position="1856"/>
        <end position="1890"/>
    </location>
</feature>
<keyword evidence="3" id="KW-0862">Zinc</keyword>
<keyword evidence="5" id="KW-0472">Membrane</keyword>
<dbReference type="EMBL" id="JAQQAF010000006">
    <property type="protein sequence ID" value="KAJ8480081.1"/>
    <property type="molecule type" value="Genomic_DNA"/>
</dbReference>
<dbReference type="SMART" id="SM00744">
    <property type="entry name" value="RINGv"/>
    <property type="match status" value="1"/>
</dbReference>
<organism evidence="8 9">
    <name type="scientific">Ensete ventricosum</name>
    <name type="common">Abyssinian banana</name>
    <name type="synonym">Musa ensete</name>
    <dbReference type="NCBI Taxonomy" id="4639"/>
    <lineage>
        <taxon>Eukaryota</taxon>
        <taxon>Viridiplantae</taxon>
        <taxon>Streptophyta</taxon>
        <taxon>Embryophyta</taxon>
        <taxon>Tracheophyta</taxon>
        <taxon>Spermatophyta</taxon>
        <taxon>Magnoliopsida</taxon>
        <taxon>Liliopsida</taxon>
        <taxon>Zingiberales</taxon>
        <taxon>Musaceae</taxon>
        <taxon>Ensete</taxon>
    </lineage>
</organism>
<dbReference type="CDD" id="cd16495">
    <property type="entry name" value="RING_CH-C4HC3_MARCH"/>
    <property type="match status" value="1"/>
</dbReference>
<dbReference type="Gene3D" id="3.30.40.10">
    <property type="entry name" value="Zinc/RING finger domain, C3HC4 (zinc finger)"/>
    <property type="match status" value="1"/>
</dbReference>
<dbReference type="Pfam" id="PF10358">
    <property type="entry name" value="NT-C2"/>
    <property type="match status" value="1"/>
</dbReference>
<dbReference type="InterPro" id="IPR019448">
    <property type="entry name" value="NT-C2"/>
</dbReference>
<dbReference type="Proteomes" id="UP001222027">
    <property type="component" value="Unassembled WGS sequence"/>
</dbReference>
<dbReference type="PANTHER" id="PTHR34452:SF1">
    <property type="entry name" value="SPORULATION-SPECIFIC PROTEIN"/>
    <property type="match status" value="1"/>
</dbReference>
<feature type="coiled-coil region" evidence="4">
    <location>
        <begin position="1396"/>
        <end position="1423"/>
    </location>
</feature>
<feature type="coiled-coil region" evidence="4">
    <location>
        <begin position="1489"/>
        <end position="1604"/>
    </location>
</feature>
<feature type="transmembrane region" description="Helical" evidence="5">
    <location>
        <begin position="151"/>
        <end position="174"/>
    </location>
</feature>
<keyword evidence="5" id="KW-0812">Transmembrane</keyword>
<evidence type="ECO:0000256" key="2">
    <source>
        <dbReference type="ARBA" id="ARBA00022771"/>
    </source>
</evidence>
<accession>A0AAV8PD57</accession>
<evidence type="ECO:0000256" key="5">
    <source>
        <dbReference type="SAM" id="Phobius"/>
    </source>
</evidence>
<keyword evidence="4" id="KW-0175">Coiled coil</keyword>
<sequence length="2421" mass="275625">MADPGDSSPLIAPVPVPDPNDIDLEAGPGEQFQCRICLETDGRDFIAPCKCKGTSKYVHRECLDHWRAVKEGFAFAHCTTCKAPYYLRVHVHADRKWRILKFRFFVTRDILFIFAVVQLIISSLAYLVYLVDSSHSYWLRLAWGFDGEFSFYYICGALLFFALLGLSGCFITCYDRRVRNDLAQPCRELCICCCQPGMCADCHLPGTLCMWTDCTTCFESCASTAGECGCLGGAGEAGLPLLFIVGLIVLGLFTVIGIFYSVLVATMVGQRIWQRHYHILAKRMLTKEYVVEDVDSQGTDWCPPPLPTEHVQQLKALGLLYIWKTPNRTLQSLLGGGGGAGGWSKPEASITLISKITRKIKIQSIESICQFSSLRSGLGESIELHCNPEELPIVDSRKNPSAILLSAAYRAFPATSPTSPLVLAWSPSPRSGVRARVSVHVDWRRLCCGGNWKGNVLADSGVMSRIPKWKIEKTKVKVVFRLQFHATHIPQGWDKLFVSFIPIDTGKATAKTNKVNVRNGNCKWPDPIYETTRLLQDTRTKKYDEKHYKLVVAMGSSRSSLLGDVTINLAGFADALKPSSISLPLANCDFSTTLHVTVQLLTSKTGFREFEQQRELSVKGVQMISSHKNDPTEAEAEAASLEIANELEEANARVRYKEDHMGLLLLEQVEESNGEYEDSTGGADGSSFTSEILHAEKNDLPIIHGKDNFKSMVCGDLPISQIPIHAKEDPNGSQRFTQGRNDWTHGWSSKYSVENDLATAYEENNRLRVRLEVAESAFLQLKLEAKSLKRITDELGAETQCLSEQLLSELASGEQLNREVSMLKSECSKLRDDLETLKSAKVMQRSPDQRAHNPFMLNHGLENDSVDSKLQDDVIAAETHYMYHDLREKWLENLLLIESRVREIQNKARLRYHGSDFNFLGPDFELLGCLIGDLKEDIIQVKGLGRSYRDNSSLEKTVYCLSDSHKVYHEHDTLKKSPEASSLREDKIFDLLPKLEELTTEKESLTKKIDQMQYYYESLILELEESQKQTVKELENLRNEHSSCLYSVSVLKSQIEKMHQEMNEQFITFAEDRSSLESQNKELEKRAIASETALKRVRWNYSIAVDRLQKDLELLSFQVLSMYETNENLAKQAFADAYQQYHEECPEEVRSYTDKDGMSTLFDQEQYQSDLTRIQTEDRPYGTIHKWSPLDDGVSTSVSCKTSGAISKVGMPIHVELQAGDEADIDGFNPDETEQLALHHTQVEDKLTAGLSSGMHEAELSEMHMLNMDLKVFSEVLLGTLSDVDDGVQLTKDKMLEITQQLHHTTEQKESLIFKLHKALDDARVLRDDRTKCISRCEDLELKNQVLEAKLQDISYESTILSEKVTEYERMLVKCRVYEKEYKACTEEMGCVKNLLQEESLQKNSLEIEKSSIIEEFKVLKEQFDRKSSENEEMQTCIACIQEKLGYLHSCMSSCNEQIGCSALDDISVLQELDDGNYMPVLMNLEQFQQEATKKILHLLKRNRDIEEQRDIAQCLQNKTELEYVNMKQKLQSDLHEITEKLEMSNALVEKLQVELQNALEKLKFSSEAEEKKKLKNRELSSKLTVLETELQEAINENKDLVNQLFVLSGVKEELEKTQISLMNCMQEKRSLLISIESGNEVSTQMGNELHGLKENLHCAHRDLHIEKKLREELDAAVSSLSTQLKERDRELFLFHQQKTEVAHLQEIIVDLEKANTGFQHVLLKNEESQIRLNHENLSLRMQVMDMGNQLARVLENSLATEIKLTYMRSHFCDIVQESFAQLKILEKELEEMNLKHGNVVTLLNTHYASEAQLTEENARLSVALQSLQSEYDIVFQEKEGLIDYTNKQNALCTEYEDMKVKEADGNRQKQKYENEIYQLKNVLISFEEEVWNLRSSKDALEVTCIVLQSTLNEQQTKISLLEGRDQELRILQEHHNELRYKLSEQILKTEEYKNLAIHLRELKDKAEVECLQAREKKENERSSQDSLRIAFIKEQHESKIQELKNQLYVSKKYAEEMLLKLQNALDEVETRKKTEVSLAKKIDELSAKISNLESELEMVMTDRRELAKAYDRIKNELECTILGLDCCNEAKIKLEDSLKECNEERTKARIELDLVKKLFDNMASHEALNSEGNHDSGFLTTTSIEQMLQDSSFGFSTVFQEMSNDRGTSSGIDAPAGVVDNSLKTWGKLSCEDLEDVMSTSANENSLSCPVLSSQAFKDVEGALERPTSFADNTTDFTSIEANLKEQQRLKSGMEMLQKELLKLRNENLLSLIPSEDHQGVPSLQGLERDLSQLDMANEQLRSIFPLFNELPGSGNALERVLALELELAEALQTKKKADLHFQSSFLKQHNNEEAVFQSFRDINQLIKEMLELKSRSAAAETELKEMQGRYSQLSLQFAEVEGERQKLLMTAKSRAPKSS</sequence>
<dbReference type="PROSITE" id="PS51292">
    <property type="entry name" value="ZF_RING_CH"/>
    <property type="match status" value="1"/>
</dbReference>
<feature type="coiled-coil region" evidence="4">
    <location>
        <begin position="2248"/>
        <end position="2305"/>
    </location>
</feature>
<evidence type="ECO:0000256" key="3">
    <source>
        <dbReference type="ARBA" id="ARBA00022833"/>
    </source>
</evidence>
<evidence type="ECO:0008006" key="10">
    <source>
        <dbReference type="Google" id="ProtNLM"/>
    </source>
</evidence>
<comment type="caution">
    <text evidence="8">The sequence shown here is derived from an EMBL/GenBank/DDBJ whole genome shotgun (WGS) entry which is preliminary data.</text>
</comment>
<evidence type="ECO:0000256" key="1">
    <source>
        <dbReference type="ARBA" id="ARBA00022723"/>
    </source>
</evidence>
<evidence type="ECO:0000256" key="4">
    <source>
        <dbReference type="SAM" id="Coils"/>
    </source>
</evidence>
<keyword evidence="5" id="KW-1133">Transmembrane helix</keyword>
<keyword evidence="1" id="KW-0479">Metal-binding</keyword>
<dbReference type="InterPro" id="IPR011016">
    <property type="entry name" value="Znf_RING-CH"/>
</dbReference>
<feature type="coiled-coil region" evidence="4">
    <location>
        <begin position="813"/>
        <end position="840"/>
    </location>
</feature>
<evidence type="ECO:0000313" key="8">
    <source>
        <dbReference type="EMBL" id="KAJ8480081.1"/>
    </source>
</evidence>